<dbReference type="PROSITE" id="PS51257">
    <property type="entry name" value="PROKAR_LIPOPROTEIN"/>
    <property type="match status" value="1"/>
</dbReference>
<feature type="transmembrane region" description="Helical" evidence="1">
    <location>
        <begin position="307"/>
        <end position="325"/>
    </location>
</feature>
<dbReference type="PANTHER" id="PTHR10579:SF43">
    <property type="entry name" value="ZINC FINGER (C3HC4-TYPE RING FINGER) FAMILY PROTEIN"/>
    <property type="match status" value="1"/>
</dbReference>
<evidence type="ECO:0000256" key="1">
    <source>
        <dbReference type="SAM" id="Phobius"/>
    </source>
</evidence>
<protein>
    <submittedName>
        <fullName evidence="3">von Willebrand factor type A</fullName>
    </submittedName>
</protein>
<feature type="transmembrane region" description="Helical" evidence="1">
    <location>
        <begin position="230"/>
        <end position="254"/>
    </location>
</feature>
<accession>A0A1Z4N282</accession>
<organism evidence="3 4">
    <name type="scientific">Tolypothrix tenuis PCC 7101</name>
    <dbReference type="NCBI Taxonomy" id="231146"/>
    <lineage>
        <taxon>Bacteria</taxon>
        <taxon>Bacillati</taxon>
        <taxon>Cyanobacteriota</taxon>
        <taxon>Cyanophyceae</taxon>
        <taxon>Nostocales</taxon>
        <taxon>Tolypothrichaceae</taxon>
        <taxon>Tolypothrix</taxon>
    </lineage>
</organism>
<name>A0A1Z4N282_9CYAN</name>
<dbReference type="CDD" id="cd00198">
    <property type="entry name" value="vWFA"/>
    <property type="match status" value="1"/>
</dbReference>
<feature type="domain" description="VWFA" evidence="2">
    <location>
        <begin position="51"/>
        <end position="219"/>
    </location>
</feature>
<gene>
    <name evidence="3" type="ORF">NIES37_38090</name>
</gene>
<keyword evidence="4" id="KW-1185">Reference proteome</keyword>
<dbReference type="InterPro" id="IPR036465">
    <property type="entry name" value="vWFA_dom_sf"/>
</dbReference>
<sequence length="596" mass="62996">MQNIWIKLRKNKPLLFGLYGAIGCLISAIVLGEPLLAFTKLALSAQQPSQAIVLLIDASGSMAGGKLAEVKSAASNFVQRRNLDQDQLAVVSFGLEVKTASPLTTDANTLKNAIATLSEDGGTPMAEGIDKAVGELKSTNLRRNILLFTDGVPNSPSLTNLSAQSARNQRINLIAVATGDADTNYLAQLTGDRSLVFYASSGQFDQAFRNAEAAIYKQLVESSPTGDYGVLYSALRIGGWTAFLAMGISLALIMGQNSYMHLPLLTLREGSVSTVGSLTAGMVAGASGQLLFVPLTSIPNPTILEGVMHGSIASALVISIMSLFIPKLKKLTLSKAIVFGGISGGLSAGAWLMTASVLGDFFGRLAGAIVFGICIRQIAGSVLSLIAGIGVIAFGQLLFLPISGISILDLIGRIFGWAILGILVGGGTRFFVPNLQLTKALFGGTIGGAIGSIGFLLTAGVFGDIPGRLSGAAILGFCIGWMIALAEQEQLNQEPYLVVHWTQTEQTPYLLGIKPFLIGTSHEANIPLNASEGFTPITAKVYKEGEKIMMQFDQEYASIKKMTKTIHELKVGDKRHLGKILLEVKSKSNHQAIQKP</sequence>
<reference evidence="3 4" key="1">
    <citation type="submission" date="2017-06" db="EMBL/GenBank/DDBJ databases">
        <title>Genome sequencing of cyanobaciteial culture collection at National Institute for Environmental Studies (NIES).</title>
        <authorList>
            <person name="Hirose Y."/>
            <person name="Shimura Y."/>
            <person name="Fujisawa T."/>
            <person name="Nakamura Y."/>
            <person name="Kawachi M."/>
        </authorList>
    </citation>
    <scope>NUCLEOTIDE SEQUENCE [LARGE SCALE GENOMIC DNA]</scope>
    <source>
        <strain evidence="3 4">NIES-37</strain>
    </source>
</reference>
<dbReference type="PROSITE" id="PS50234">
    <property type="entry name" value="VWFA"/>
    <property type="match status" value="1"/>
</dbReference>
<dbReference type="SUPFAM" id="SSF53300">
    <property type="entry name" value="vWA-like"/>
    <property type="match status" value="1"/>
</dbReference>
<evidence type="ECO:0000313" key="3">
    <source>
        <dbReference type="EMBL" id="BAY99826.1"/>
    </source>
</evidence>
<proteinExistence type="predicted"/>
<dbReference type="KEGG" id="ttq:NIES37_38090"/>
<dbReference type="SMART" id="SM00327">
    <property type="entry name" value="VWA"/>
    <property type="match status" value="1"/>
</dbReference>
<dbReference type="Proteomes" id="UP000218785">
    <property type="component" value="Chromosome"/>
</dbReference>
<dbReference type="AlphaFoldDB" id="A0A1Z4N282"/>
<dbReference type="Gene3D" id="3.40.50.410">
    <property type="entry name" value="von Willebrand factor, type A domain"/>
    <property type="match status" value="1"/>
</dbReference>
<feature type="transmembrane region" description="Helical" evidence="1">
    <location>
        <begin position="469"/>
        <end position="486"/>
    </location>
</feature>
<feature type="transmembrane region" description="Helical" evidence="1">
    <location>
        <begin position="337"/>
        <end position="355"/>
    </location>
</feature>
<dbReference type="EMBL" id="AP018248">
    <property type="protein sequence ID" value="BAY99826.1"/>
    <property type="molecule type" value="Genomic_DNA"/>
</dbReference>
<dbReference type="Pfam" id="PF00092">
    <property type="entry name" value="VWA"/>
    <property type="match status" value="1"/>
</dbReference>
<feature type="transmembrane region" description="Helical" evidence="1">
    <location>
        <begin position="275"/>
        <end position="295"/>
    </location>
</feature>
<keyword evidence="1" id="KW-0812">Transmembrane</keyword>
<feature type="transmembrane region" description="Helical" evidence="1">
    <location>
        <begin position="441"/>
        <end position="463"/>
    </location>
</feature>
<dbReference type="InterPro" id="IPR002035">
    <property type="entry name" value="VWF_A"/>
</dbReference>
<dbReference type="PANTHER" id="PTHR10579">
    <property type="entry name" value="CALCIUM-ACTIVATED CHLORIDE CHANNEL REGULATOR"/>
    <property type="match status" value="1"/>
</dbReference>
<evidence type="ECO:0000259" key="2">
    <source>
        <dbReference type="PROSITE" id="PS50234"/>
    </source>
</evidence>
<keyword evidence="1" id="KW-0472">Membrane</keyword>
<dbReference type="InterPro" id="IPR051266">
    <property type="entry name" value="CLCR"/>
</dbReference>
<keyword evidence="1" id="KW-1133">Transmembrane helix</keyword>
<evidence type="ECO:0000313" key="4">
    <source>
        <dbReference type="Proteomes" id="UP000218785"/>
    </source>
</evidence>